<dbReference type="EMBL" id="LXQA010122338">
    <property type="protein sequence ID" value="MCI20914.1"/>
    <property type="molecule type" value="Genomic_DNA"/>
</dbReference>
<dbReference type="AlphaFoldDB" id="A0A392Q9U8"/>
<reference evidence="1 2" key="1">
    <citation type="journal article" date="2018" name="Front. Plant Sci.">
        <title>Red Clover (Trifolium pratense) and Zigzag Clover (T. medium) - A Picture of Genomic Similarities and Differences.</title>
        <authorList>
            <person name="Dluhosova J."/>
            <person name="Istvanek J."/>
            <person name="Nedelnik J."/>
            <person name="Repkova J."/>
        </authorList>
    </citation>
    <scope>NUCLEOTIDE SEQUENCE [LARGE SCALE GENOMIC DNA]</scope>
    <source>
        <strain evidence="2">cv. 10/8</strain>
        <tissue evidence="1">Leaf</tissue>
    </source>
</reference>
<comment type="caution">
    <text evidence="1">The sequence shown here is derived from an EMBL/GenBank/DDBJ whole genome shotgun (WGS) entry which is preliminary data.</text>
</comment>
<keyword evidence="2" id="KW-1185">Reference proteome</keyword>
<dbReference type="Proteomes" id="UP000265520">
    <property type="component" value="Unassembled WGS sequence"/>
</dbReference>
<protein>
    <submittedName>
        <fullName evidence="1">Uncharacterized protein</fullName>
    </submittedName>
</protein>
<organism evidence="1 2">
    <name type="scientific">Trifolium medium</name>
    <dbReference type="NCBI Taxonomy" id="97028"/>
    <lineage>
        <taxon>Eukaryota</taxon>
        <taxon>Viridiplantae</taxon>
        <taxon>Streptophyta</taxon>
        <taxon>Embryophyta</taxon>
        <taxon>Tracheophyta</taxon>
        <taxon>Spermatophyta</taxon>
        <taxon>Magnoliopsida</taxon>
        <taxon>eudicotyledons</taxon>
        <taxon>Gunneridae</taxon>
        <taxon>Pentapetalae</taxon>
        <taxon>rosids</taxon>
        <taxon>fabids</taxon>
        <taxon>Fabales</taxon>
        <taxon>Fabaceae</taxon>
        <taxon>Papilionoideae</taxon>
        <taxon>50 kb inversion clade</taxon>
        <taxon>NPAAA clade</taxon>
        <taxon>Hologalegina</taxon>
        <taxon>IRL clade</taxon>
        <taxon>Trifolieae</taxon>
        <taxon>Trifolium</taxon>
    </lineage>
</organism>
<proteinExistence type="predicted"/>
<accession>A0A392Q9U8</accession>
<evidence type="ECO:0000313" key="2">
    <source>
        <dbReference type="Proteomes" id="UP000265520"/>
    </source>
</evidence>
<name>A0A392Q9U8_9FABA</name>
<sequence length="69" mass="7713">MVFPFIALAIECEATALPHALLIAVSCGFERVKSLISSNASYNLAFVWRQVNRVIHSLARASVFQYNEK</sequence>
<evidence type="ECO:0000313" key="1">
    <source>
        <dbReference type="EMBL" id="MCI20914.1"/>
    </source>
</evidence>